<dbReference type="Gene3D" id="3.40.1350.10">
    <property type="match status" value="1"/>
</dbReference>
<evidence type="ECO:0000256" key="2">
    <source>
        <dbReference type="ARBA" id="ARBA00022722"/>
    </source>
</evidence>
<evidence type="ECO:0000259" key="8">
    <source>
        <dbReference type="Pfam" id="PF21003"/>
    </source>
</evidence>
<reference evidence="9" key="1">
    <citation type="journal article" date="2020" name="mSystems">
        <title>Genome- and Community-Level Interaction Insights into Carbon Utilization and Element Cycling Functions of Hydrothermarchaeota in Hydrothermal Sediment.</title>
        <authorList>
            <person name="Zhou Z."/>
            <person name="Liu Y."/>
            <person name="Xu W."/>
            <person name="Pan J."/>
            <person name="Luo Z.H."/>
            <person name="Li M."/>
        </authorList>
    </citation>
    <scope>NUCLEOTIDE SEQUENCE [LARGE SCALE GENOMIC DNA]</scope>
    <source>
        <strain evidence="9">SpSt-1121</strain>
    </source>
</reference>
<dbReference type="InterPro" id="IPR048302">
    <property type="entry name" value="NucS_N"/>
</dbReference>
<dbReference type="PANTHER" id="PTHR38814">
    <property type="entry name" value="ENDONUCLEASE NUCS"/>
    <property type="match status" value="1"/>
</dbReference>
<dbReference type="InterPro" id="IPR002793">
    <property type="entry name" value="Endonuclease_NucS"/>
</dbReference>
<dbReference type="InterPro" id="IPR048301">
    <property type="entry name" value="NucS_C"/>
</dbReference>
<dbReference type="InterPro" id="IPR011856">
    <property type="entry name" value="tRNA_endonuc-like_dom_sf"/>
</dbReference>
<keyword evidence="5 6" id="KW-0238">DNA-binding</keyword>
<keyword evidence="3 6" id="KW-0255">Endonuclease</keyword>
<evidence type="ECO:0000259" key="7">
    <source>
        <dbReference type="Pfam" id="PF01939"/>
    </source>
</evidence>
<gene>
    <name evidence="6" type="primary">nucS</name>
    <name evidence="9" type="ORF">ENM84_03795</name>
</gene>
<dbReference type="Gene3D" id="2.70.180.20">
    <property type="match status" value="1"/>
</dbReference>
<comment type="caution">
    <text evidence="9">The sequence shown here is derived from an EMBL/GenBank/DDBJ whole genome shotgun (WGS) entry which is preliminary data.</text>
</comment>
<keyword evidence="4 6" id="KW-0378">Hydrolase</keyword>
<evidence type="ECO:0000256" key="3">
    <source>
        <dbReference type="ARBA" id="ARBA00022759"/>
    </source>
</evidence>
<dbReference type="Pfam" id="PF01939">
    <property type="entry name" value="NucS_C"/>
    <property type="match status" value="1"/>
</dbReference>
<protein>
    <recommendedName>
        <fullName evidence="6">Endonuclease NucS</fullName>
        <ecNumber evidence="6">3.1.-.-</ecNumber>
    </recommendedName>
</protein>
<sequence length="243" mass="27030">MNICIDIDIANCEEAVKLLNKIKKSNTIIIVGKIVIEYIGRAASYAPQGDRIILLKPDGSLLIHESSKVEPLNWQPPKSSALFNCIEGRLRIESHRYNPHEVVVIDFIDIEFIKACNITSSKLFIIGRESDIVNLIALNPSSIIGASTIVGTDIPTPYGKIDVLLKDEKENLIIVEVKNEKAGIAAVLQLKRYLEYYISRGFSVKGVLVAPSITDDAIAMIIKEGIKYISINQIMNHIKNIYN</sequence>
<evidence type="ECO:0000256" key="1">
    <source>
        <dbReference type="ARBA" id="ARBA00022490"/>
    </source>
</evidence>
<keyword evidence="1 6" id="KW-0963">Cytoplasm</keyword>
<dbReference type="PANTHER" id="PTHR38814:SF1">
    <property type="entry name" value="ENDONUCLEASE NUCS"/>
    <property type="match status" value="1"/>
</dbReference>
<evidence type="ECO:0000256" key="4">
    <source>
        <dbReference type="ARBA" id="ARBA00022801"/>
    </source>
</evidence>
<accession>A0A7C5XMG6</accession>
<evidence type="ECO:0000256" key="6">
    <source>
        <dbReference type="HAMAP-Rule" id="MF_00722"/>
    </source>
</evidence>
<feature type="domain" description="Endonuclease NucS C-terminal" evidence="7">
    <location>
        <begin position="129"/>
        <end position="239"/>
    </location>
</feature>
<comment type="function">
    <text evidence="6">Cleaves both 3' and 5' ssDNA extremities of branched DNA structures.</text>
</comment>
<dbReference type="CDD" id="cd22341">
    <property type="entry name" value="NucS-like"/>
    <property type="match status" value="1"/>
</dbReference>
<dbReference type="AlphaFoldDB" id="A0A7C5XMG6"/>
<evidence type="ECO:0000256" key="5">
    <source>
        <dbReference type="ARBA" id="ARBA00023125"/>
    </source>
</evidence>
<dbReference type="EMBL" id="DRZI01000160">
    <property type="protein sequence ID" value="HHP81768.1"/>
    <property type="molecule type" value="Genomic_DNA"/>
</dbReference>
<keyword evidence="2 6" id="KW-0540">Nuclease</keyword>
<dbReference type="NCBIfam" id="NF003270">
    <property type="entry name" value="PRK04247.1"/>
    <property type="match status" value="1"/>
</dbReference>
<comment type="similarity">
    <text evidence="6">Belongs to the NucS endonuclease family.</text>
</comment>
<dbReference type="HAMAP" id="MF_00722">
    <property type="entry name" value="NucS"/>
    <property type="match status" value="1"/>
</dbReference>
<dbReference type="GO" id="GO:0000014">
    <property type="term" value="F:single-stranded DNA endodeoxyribonuclease activity"/>
    <property type="evidence" value="ECO:0007669"/>
    <property type="project" value="UniProtKB-UniRule"/>
</dbReference>
<proteinExistence type="inferred from homology"/>
<dbReference type="InterPro" id="IPR049173">
    <property type="entry name" value="NucS_N_sf"/>
</dbReference>
<dbReference type="GO" id="GO:0003677">
    <property type="term" value="F:DNA binding"/>
    <property type="evidence" value="ECO:0007669"/>
    <property type="project" value="UniProtKB-KW"/>
</dbReference>
<comment type="subcellular location">
    <subcellularLocation>
        <location evidence="6">Cytoplasm</location>
    </subcellularLocation>
</comment>
<dbReference type="EC" id="3.1.-.-" evidence="6"/>
<organism evidence="9">
    <name type="scientific">Ignisphaera aggregans</name>
    <dbReference type="NCBI Taxonomy" id="334771"/>
    <lineage>
        <taxon>Archaea</taxon>
        <taxon>Thermoproteota</taxon>
        <taxon>Thermoprotei</taxon>
        <taxon>Desulfurococcales</taxon>
        <taxon>Desulfurococcaceae</taxon>
        <taxon>Ignisphaera</taxon>
    </lineage>
</organism>
<feature type="domain" description="Endonuclease NucS N-terminal PH-like" evidence="8">
    <location>
        <begin position="25"/>
        <end position="116"/>
    </location>
</feature>
<name>A0A7C5XMG6_9CREN</name>
<dbReference type="GO" id="GO:0005737">
    <property type="term" value="C:cytoplasm"/>
    <property type="evidence" value="ECO:0007669"/>
    <property type="project" value="UniProtKB-SubCell"/>
</dbReference>
<evidence type="ECO:0000313" key="9">
    <source>
        <dbReference type="EMBL" id="HHP81768.1"/>
    </source>
</evidence>
<dbReference type="Pfam" id="PF21003">
    <property type="entry name" value="NucS_N"/>
    <property type="match status" value="1"/>
</dbReference>